<protein>
    <submittedName>
        <fullName evidence="2">DUF2357 domain-containing protein</fullName>
    </submittedName>
</protein>
<proteinExistence type="predicted"/>
<dbReference type="Proteomes" id="UP000241190">
    <property type="component" value="Unassembled WGS sequence"/>
</dbReference>
<keyword evidence="3" id="KW-1185">Reference proteome</keyword>
<dbReference type="EMBL" id="PYOP01000012">
    <property type="protein sequence ID" value="PSW96640.1"/>
    <property type="molecule type" value="Genomic_DNA"/>
</dbReference>
<reference evidence="2 3" key="1">
    <citation type="submission" date="2018-03" db="EMBL/GenBank/DDBJ databases">
        <title>Whole genome sequencing of Histamine producing bacteria.</title>
        <authorList>
            <person name="Butler K."/>
        </authorList>
    </citation>
    <scope>NUCLEOTIDE SEQUENCE [LARGE SCALE GENOMIC DNA]</scope>
    <source>
        <strain evidence="2 3">ATCC 51761</strain>
    </source>
</reference>
<feature type="domain" description="DUF2357" evidence="1">
    <location>
        <begin position="80"/>
        <end position="217"/>
    </location>
</feature>
<gene>
    <name evidence="2" type="ORF">C9J52_09430</name>
</gene>
<sequence>MNKVSELAEFGQLYSQYQQNNQAALLLDLQHYFISALQFDPVTMQPIEQSLSQICNSAVILGDSKKRQDRLTRLLDHCFQAIKRILAQPRTTIIREHEMVPVYKAQRIDNRSIEWLSRQPGRNVREKLAAQPHVLAQARKESYDISENRLLKAMLIQLEDLLFSKQSCGLNDQQDQVIDLIQQSLRVPLFKAVKPWQHMPPNNVLMQDKQYRKIWDSWQAIQQLDQQLKTQQQEKNALLYFIFKEIVTQLLANPQCHLIEQSWLCDYHQLSLPIAAGSHYQVEGIVRNERAVVKPFKLRLLSVQIIELQMDSQIYRIDFLKDAELITSQLNGHVDNSIKAELKMVEPFVQKLLIDAFDCQRSYRGKVRLDKPLVAGLISIELGHSKPLLMLDQSNPLRLNSLLMSDQQGLDCRYSRAFNISHAAVSGVCLNQDKSEHASSELVELLAKIIKPSQAMHYLVSDHHSDFATINLRRDFNRCFTNASPLPRSIAAVYDLLGSNKIALKADDLFLIIDNSGDALYVTPVMYKLYANKNKATQIYFERHPTLKIQGETEKQLLTQVLKKSYPHFPQSVLTKCLELFSFQDLSRTKFSFTFKENNEFYTIEHHTIKSSLETIVTIFQPSELSALFRDINHNRLFYVPLSRTIICPKKGVQSNQWYEKINLVRGSQTLLQKKQNEQNGLFWKDHLPQLSTRLLKNGQEIPFFFVRDNISIKPVRDKAVDIPISEGFELPEGEEIIEFKVTQGKGKLKTIFPLTLSLKHKLKWPLTCQLELSYCYGDEQPYELRFIPIDDNAPFSSIKAEWGKPEKNEVNVDFYYPEFPQYQTIAQLREVPKKGSTTETTNIIDWMVRNLDEVLDYEAFYTKGSSGKRITIDSSTIDWIPNRDFGFERSYLDSSNIFIHKDELHDDFSQGEHISGNLVFNEKKNGYSLKEISPAGQLPKPDLNKLRSRLRFPLVCFNDYARDYRNPELSREHIDKIDRALQAVNYLVQYEKIPSWLYEELSIIAAYFHKNLPSYLVEKLLTGIEDKKLFRDQHLLYSYALGDVSQQWQQQLLDKILQSVDDSGGTRAVSLDILSVAVWRHPDVIHKLSLAQVTKLVERLTDYLDNEIKYLKPTDKPYRWALLLRRLELMLAILRCRGSHNLQIKDAVGLFSDLSELMKDCWLSINDNLCLQLHQKMQQSDSQVSSRVKLAVDKPTGYENTPDILYALKLYLTGEDGASQISITELIDSD</sequence>
<comment type="caution">
    <text evidence="2">The sequence shown here is derived from an EMBL/GenBank/DDBJ whole genome shotgun (WGS) entry which is preliminary data.</text>
</comment>
<evidence type="ECO:0000313" key="2">
    <source>
        <dbReference type="EMBL" id="PSW96640.1"/>
    </source>
</evidence>
<name>A0ABX5GSP2_9GAMM</name>
<dbReference type="Pfam" id="PF09823">
    <property type="entry name" value="DUF2357"/>
    <property type="match status" value="1"/>
</dbReference>
<accession>A0ABX5GSP2</accession>
<evidence type="ECO:0000313" key="3">
    <source>
        <dbReference type="Proteomes" id="UP000241190"/>
    </source>
</evidence>
<dbReference type="InterPro" id="IPR018633">
    <property type="entry name" value="DUF2357"/>
</dbReference>
<evidence type="ECO:0000259" key="1">
    <source>
        <dbReference type="Pfam" id="PF09823"/>
    </source>
</evidence>
<dbReference type="RefSeq" id="WP_045036748.1">
    <property type="nucleotide sequence ID" value="NZ_JZSR01000012.1"/>
</dbReference>
<organism evidence="2 3">
    <name type="scientific">Photobacterium iliopiscarium</name>
    <dbReference type="NCBI Taxonomy" id="56192"/>
    <lineage>
        <taxon>Bacteria</taxon>
        <taxon>Pseudomonadati</taxon>
        <taxon>Pseudomonadota</taxon>
        <taxon>Gammaproteobacteria</taxon>
        <taxon>Vibrionales</taxon>
        <taxon>Vibrionaceae</taxon>
        <taxon>Photobacterium</taxon>
    </lineage>
</organism>